<evidence type="ECO:0000313" key="1">
    <source>
        <dbReference type="EMBL" id="ROO82681.1"/>
    </source>
</evidence>
<dbReference type="EMBL" id="RJKE01000001">
    <property type="protein sequence ID" value="ROO82681.1"/>
    <property type="molecule type" value="Genomic_DNA"/>
</dbReference>
<dbReference type="AlphaFoldDB" id="A0A3N1CMY6"/>
<evidence type="ECO:0000313" key="2">
    <source>
        <dbReference type="Proteomes" id="UP000272400"/>
    </source>
</evidence>
<protein>
    <submittedName>
        <fullName evidence="1">Uncharacterized protein</fullName>
    </submittedName>
</protein>
<dbReference type="OrthoDB" id="4190452at2"/>
<reference evidence="1 2" key="1">
    <citation type="submission" date="2018-11" db="EMBL/GenBank/DDBJ databases">
        <title>Sequencing the genomes of 1000 actinobacteria strains.</title>
        <authorList>
            <person name="Klenk H.-P."/>
        </authorList>
    </citation>
    <scope>NUCLEOTIDE SEQUENCE [LARGE SCALE GENOMIC DNA]</scope>
    <source>
        <strain evidence="1 2">DSM 44254</strain>
    </source>
</reference>
<comment type="caution">
    <text evidence="1">The sequence shown here is derived from an EMBL/GenBank/DDBJ whole genome shotgun (WGS) entry which is preliminary data.</text>
</comment>
<gene>
    <name evidence="1" type="ORF">EDD29_0163</name>
</gene>
<proteinExistence type="predicted"/>
<keyword evidence="2" id="KW-1185">Reference proteome</keyword>
<dbReference type="RefSeq" id="WP_123661673.1">
    <property type="nucleotide sequence ID" value="NZ_RJKE01000001.1"/>
</dbReference>
<organism evidence="1 2">
    <name type="scientific">Actinocorallia herbida</name>
    <dbReference type="NCBI Taxonomy" id="58109"/>
    <lineage>
        <taxon>Bacteria</taxon>
        <taxon>Bacillati</taxon>
        <taxon>Actinomycetota</taxon>
        <taxon>Actinomycetes</taxon>
        <taxon>Streptosporangiales</taxon>
        <taxon>Thermomonosporaceae</taxon>
        <taxon>Actinocorallia</taxon>
    </lineage>
</organism>
<accession>A0A3N1CMY6</accession>
<name>A0A3N1CMY6_9ACTN</name>
<dbReference type="Proteomes" id="UP000272400">
    <property type="component" value="Unassembled WGS sequence"/>
</dbReference>
<sequence length="157" mass="17617">MRPLLVEHPDRWVNLPAPHAVLLILELQRRGHVVVRAHMDPCGPRDYTIVLRDKATSQLTALVWDEESGLRHGRFVSGRQGERTRLENAVHLGGGLLPPACDVVDRMENGVSEPYRRYRAHTDLLDGFDDRLRALPWVAVPAHPLPATPPSRLAQVA</sequence>